<sequence>MLLRSSSTPILGSLLSSSSPLFPESPSNGFQQHHRRQSVERTTSNSSFLHGIACNYSPLSESSYQEPSKGLRKTRSENNVEDLIPKGSGNRRSQKPPSIRRGDPALETIPSFSMNSSREMEDDQIYAADFSGEDRGERSDVAQSEPLFLARGVGIDRVASGFLNLGGDDGDGRDGNCSVKTDYGGGEGSEEVEMYYKRMIGEGPSNPMILRNYAHFLHQCKRDLPRAEEYYSRAILADPGDADAISKYGNLIWELHSDFDRASRYLELAANMDQDNCYVQAAYASFLWETCEEDEGEEGSTRQRSGGLQSHVRPLISASI</sequence>
<keyword evidence="3" id="KW-1185">Reference proteome</keyword>
<feature type="region of interest" description="Disordered" evidence="1">
    <location>
        <begin position="59"/>
        <end position="121"/>
    </location>
</feature>
<evidence type="ECO:0000313" key="2">
    <source>
        <dbReference type="EMBL" id="PKA54148.1"/>
    </source>
</evidence>
<organism evidence="2 3">
    <name type="scientific">Apostasia shenzhenica</name>
    <dbReference type="NCBI Taxonomy" id="1088818"/>
    <lineage>
        <taxon>Eukaryota</taxon>
        <taxon>Viridiplantae</taxon>
        <taxon>Streptophyta</taxon>
        <taxon>Embryophyta</taxon>
        <taxon>Tracheophyta</taxon>
        <taxon>Spermatophyta</taxon>
        <taxon>Magnoliopsida</taxon>
        <taxon>Liliopsida</taxon>
        <taxon>Asparagales</taxon>
        <taxon>Orchidaceae</taxon>
        <taxon>Apostasioideae</taxon>
        <taxon>Apostasia</taxon>
    </lineage>
</organism>
<evidence type="ECO:0000313" key="3">
    <source>
        <dbReference type="Proteomes" id="UP000236161"/>
    </source>
</evidence>
<dbReference type="PANTHER" id="PTHR26312">
    <property type="entry name" value="TETRATRICOPEPTIDE REPEAT PROTEIN 5"/>
    <property type="match status" value="1"/>
</dbReference>
<protein>
    <submittedName>
        <fullName evidence="2">Uncharacterized protein</fullName>
    </submittedName>
</protein>
<dbReference type="OrthoDB" id="1926212at2759"/>
<dbReference type="EMBL" id="KZ451984">
    <property type="protein sequence ID" value="PKA54148.1"/>
    <property type="molecule type" value="Genomic_DNA"/>
</dbReference>
<name>A0A2I0AF23_9ASPA</name>
<dbReference type="PANTHER" id="PTHR26312:SF222">
    <property type="entry name" value="EXPRESSED PROTEIN"/>
    <property type="match status" value="1"/>
</dbReference>
<dbReference type="Gene3D" id="1.25.40.10">
    <property type="entry name" value="Tetratricopeptide repeat domain"/>
    <property type="match status" value="1"/>
</dbReference>
<feature type="region of interest" description="Disordered" evidence="1">
    <location>
        <begin position="16"/>
        <end position="45"/>
    </location>
</feature>
<gene>
    <name evidence="2" type="ORF">AXF42_Ash018158</name>
</gene>
<reference evidence="2 3" key="1">
    <citation type="journal article" date="2017" name="Nature">
        <title>The Apostasia genome and the evolution of orchids.</title>
        <authorList>
            <person name="Zhang G.Q."/>
            <person name="Liu K.W."/>
            <person name="Li Z."/>
            <person name="Lohaus R."/>
            <person name="Hsiao Y.Y."/>
            <person name="Niu S.C."/>
            <person name="Wang J.Y."/>
            <person name="Lin Y.C."/>
            <person name="Xu Q."/>
            <person name="Chen L.J."/>
            <person name="Yoshida K."/>
            <person name="Fujiwara S."/>
            <person name="Wang Z.W."/>
            <person name="Zhang Y.Q."/>
            <person name="Mitsuda N."/>
            <person name="Wang M."/>
            <person name="Liu G.H."/>
            <person name="Pecoraro L."/>
            <person name="Huang H.X."/>
            <person name="Xiao X.J."/>
            <person name="Lin M."/>
            <person name="Wu X.Y."/>
            <person name="Wu W.L."/>
            <person name="Chen Y.Y."/>
            <person name="Chang S.B."/>
            <person name="Sakamoto S."/>
            <person name="Ohme-Takagi M."/>
            <person name="Yagi M."/>
            <person name="Zeng S.J."/>
            <person name="Shen C.Y."/>
            <person name="Yeh C.M."/>
            <person name="Luo Y.B."/>
            <person name="Tsai W.C."/>
            <person name="Van de Peer Y."/>
            <person name="Liu Z.J."/>
        </authorList>
    </citation>
    <scope>NUCLEOTIDE SEQUENCE [LARGE SCALE GENOMIC DNA]</scope>
    <source>
        <strain evidence="3">cv. Shenzhen</strain>
        <tissue evidence="2">Stem</tissue>
    </source>
</reference>
<dbReference type="InterPro" id="IPR011990">
    <property type="entry name" value="TPR-like_helical_dom_sf"/>
</dbReference>
<evidence type="ECO:0000256" key="1">
    <source>
        <dbReference type="SAM" id="MobiDB-lite"/>
    </source>
</evidence>
<dbReference type="AlphaFoldDB" id="A0A2I0AF23"/>
<proteinExistence type="predicted"/>
<dbReference type="Proteomes" id="UP000236161">
    <property type="component" value="Unassembled WGS sequence"/>
</dbReference>
<accession>A0A2I0AF23</accession>
<dbReference type="SUPFAM" id="SSF48452">
    <property type="entry name" value="TPR-like"/>
    <property type="match status" value="1"/>
</dbReference>
<feature type="compositionally biased region" description="Low complexity" evidence="1">
    <location>
        <begin position="16"/>
        <end position="27"/>
    </location>
</feature>